<evidence type="ECO:0000313" key="2">
    <source>
        <dbReference type="Proteomes" id="UP000185146"/>
    </source>
</evidence>
<sequence length="132" mass="14267">MVGTGCAGVRGHARSHRDSAFFRQVGSLWERACPRSRRRGGWHRLRRCSRVNPLPQGQRIPSAGGVIVGAGMPAKQATRWLAPAAPVFAGAPAPTGTAHSFSKWGPCGSGAFFRLMGSLWERVHPRSRRRGG</sequence>
<reference evidence="1 2" key="1">
    <citation type="submission" date="2016-12" db="EMBL/GenBank/DDBJ databases">
        <title>Draft Genome Sequence of Mercury Resistant Pseudomonas DRA525.</title>
        <authorList>
            <person name="Drace K.M."/>
        </authorList>
    </citation>
    <scope>NUCLEOTIDE SEQUENCE [LARGE SCALE GENOMIC DNA]</scope>
    <source>
        <strain evidence="1 2">DRA525</strain>
    </source>
</reference>
<evidence type="ECO:0000313" key="1">
    <source>
        <dbReference type="EMBL" id="APO82376.1"/>
    </source>
</evidence>
<gene>
    <name evidence="1" type="ORF">BL240_13305</name>
</gene>
<proteinExistence type="predicted"/>
<name>A0A1L5PQQ6_PSEPU</name>
<accession>A0A1L5PQQ6</accession>
<dbReference type="AlphaFoldDB" id="A0A1L5PQQ6"/>
<dbReference type="EMBL" id="CP018743">
    <property type="protein sequence ID" value="APO82376.1"/>
    <property type="molecule type" value="Genomic_DNA"/>
</dbReference>
<protein>
    <submittedName>
        <fullName evidence="1">Uncharacterized protein</fullName>
    </submittedName>
</protein>
<dbReference type="Proteomes" id="UP000185146">
    <property type="component" value="Chromosome"/>
</dbReference>
<organism evidence="1 2">
    <name type="scientific">Pseudomonas putida</name>
    <name type="common">Arthrobacter siderocapsulatus</name>
    <dbReference type="NCBI Taxonomy" id="303"/>
    <lineage>
        <taxon>Bacteria</taxon>
        <taxon>Pseudomonadati</taxon>
        <taxon>Pseudomonadota</taxon>
        <taxon>Gammaproteobacteria</taxon>
        <taxon>Pseudomonadales</taxon>
        <taxon>Pseudomonadaceae</taxon>
        <taxon>Pseudomonas</taxon>
    </lineage>
</organism>